<organism evidence="2">
    <name type="scientific">marine metagenome</name>
    <dbReference type="NCBI Taxonomy" id="408172"/>
    <lineage>
        <taxon>unclassified sequences</taxon>
        <taxon>metagenomes</taxon>
        <taxon>ecological metagenomes</taxon>
    </lineage>
</organism>
<proteinExistence type="predicted"/>
<evidence type="ECO:0000256" key="1">
    <source>
        <dbReference type="SAM" id="Phobius"/>
    </source>
</evidence>
<evidence type="ECO:0000313" key="2">
    <source>
        <dbReference type="EMBL" id="SVD55086.1"/>
    </source>
</evidence>
<keyword evidence="1" id="KW-1133">Transmembrane helix</keyword>
<keyword evidence="1" id="KW-0472">Membrane</keyword>
<accession>A0A382W890</accession>
<gene>
    <name evidence="2" type="ORF">METZ01_LOCUS407940</name>
</gene>
<sequence>MDFQFILIYNILLGFSLSKYSGYIDPASLTVIIAMIAGVFVGAGMTLKLYWLKLKQKLSHKK</sequence>
<name>A0A382W890_9ZZZZ</name>
<dbReference type="AlphaFoldDB" id="A0A382W890"/>
<feature type="transmembrane region" description="Helical" evidence="1">
    <location>
        <begin position="30"/>
        <end position="52"/>
    </location>
</feature>
<dbReference type="EMBL" id="UINC01157863">
    <property type="protein sequence ID" value="SVD55086.1"/>
    <property type="molecule type" value="Genomic_DNA"/>
</dbReference>
<reference evidence="2" key="1">
    <citation type="submission" date="2018-05" db="EMBL/GenBank/DDBJ databases">
        <authorList>
            <person name="Lanie J.A."/>
            <person name="Ng W.-L."/>
            <person name="Kazmierczak K.M."/>
            <person name="Andrzejewski T.M."/>
            <person name="Davidsen T.M."/>
            <person name="Wayne K.J."/>
            <person name="Tettelin H."/>
            <person name="Glass J.I."/>
            <person name="Rusch D."/>
            <person name="Podicherti R."/>
            <person name="Tsui H.-C.T."/>
            <person name="Winkler M.E."/>
        </authorList>
    </citation>
    <scope>NUCLEOTIDE SEQUENCE</scope>
</reference>
<feature type="transmembrane region" description="Helical" evidence="1">
    <location>
        <begin position="7"/>
        <end position="24"/>
    </location>
</feature>
<protein>
    <submittedName>
        <fullName evidence="2">Uncharacterized protein</fullName>
    </submittedName>
</protein>
<keyword evidence="1" id="KW-0812">Transmembrane</keyword>